<feature type="compositionally biased region" description="Basic and acidic residues" evidence="2">
    <location>
        <begin position="22"/>
        <end position="40"/>
    </location>
</feature>
<dbReference type="InterPro" id="IPR036864">
    <property type="entry name" value="Zn2-C6_fun-type_DNA-bd_sf"/>
</dbReference>
<evidence type="ECO:0000256" key="2">
    <source>
        <dbReference type="SAM" id="MobiDB-lite"/>
    </source>
</evidence>
<dbReference type="SUPFAM" id="SSF57701">
    <property type="entry name" value="Zn2/Cys6 DNA-binding domain"/>
    <property type="match status" value="1"/>
</dbReference>
<dbReference type="SMART" id="SM00066">
    <property type="entry name" value="GAL4"/>
    <property type="match status" value="1"/>
</dbReference>
<dbReference type="GO" id="GO:0008270">
    <property type="term" value="F:zinc ion binding"/>
    <property type="evidence" value="ECO:0007669"/>
    <property type="project" value="InterPro"/>
</dbReference>
<name>A0A1E4U1R0_PACTA</name>
<dbReference type="Proteomes" id="UP000094236">
    <property type="component" value="Unassembled WGS sequence"/>
</dbReference>
<dbReference type="PROSITE" id="PS50048">
    <property type="entry name" value="ZN2_CY6_FUNGAL_2"/>
    <property type="match status" value="1"/>
</dbReference>
<dbReference type="OrthoDB" id="3251668at2759"/>
<dbReference type="CDD" id="cd00067">
    <property type="entry name" value="GAL4"/>
    <property type="match status" value="1"/>
</dbReference>
<feature type="region of interest" description="Disordered" evidence="2">
    <location>
        <begin position="1"/>
        <end position="220"/>
    </location>
</feature>
<dbReference type="PANTHER" id="PTHR37534:SF46">
    <property type="entry name" value="ZN(II)2CYS6 TRANSCRIPTION FACTOR (EUROFUNG)"/>
    <property type="match status" value="1"/>
</dbReference>
<dbReference type="STRING" id="669874.A0A1E4U1R0"/>
<dbReference type="PROSITE" id="PS00463">
    <property type="entry name" value="ZN2_CY6_FUNGAL_1"/>
    <property type="match status" value="1"/>
</dbReference>
<proteinExistence type="predicted"/>
<feature type="compositionally biased region" description="Polar residues" evidence="2">
    <location>
        <begin position="73"/>
        <end position="82"/>
    </location>
</feature>
<evidence type="ECO:0000256" key="1">
    <source>
        <dbReference type="ARBA" id="ARBA00023242"/>
    </source>
</evidence>
<sequence>MYCRQKATESETSNQTRKKKEVFKTKDDIGTEEKSNRILKESNVNSTRQENSISKNQEPSKKNFKKLRDFNNKSKISLSSPLKQEIKSRKTLTRKFKQDNSQVKKKKRKLSTKATIKENEVNFTTSASASTTNKESPKNLISQRPKRKISKPKYYFNESFSETSRPSSKNTKTIKPSSEASQTETFDPEIDEGDHKEVDDHSAKKTKSVKRSKKMETTYTKLSTARSRNGCWTCRLRRKKCPEEKPLCSECSRLGLKCDGYNDERPIYMNNKKAAKKRMEEIKEVTNLKKKLRMSSRSKKTV</sequence>
<dbReference type="Pfam" id="PF00172">
    <property type="entry name" value="Zn_clus"/>
    <property type="match status" value="1"/>
</dbReference>
<dbReference type="PANTHER" id="PTHR37534">
    <property type="entry name" value="TRANSCRIPTIONAL ACTIVATOR PROTEIN UGA3"/>
    <property type="match status" value="1"/>
</dbReference>
<dbReference type="InterPro" id="IPR001138">
    <property type="entry name" value="Zn2Cys6_DnaBD"/>
</dbReference>
<accession>A0A1E4U1R0</accession>
<protein>
    <recommendedName>
        <fullName evidence="3">Zn(2)-C6 fungal-type domain-containing protein</fullName>
    </recommendedName>
</protein>
<feature type="compositionally biased region" description="Polar residues" evidence="2">
    <location>
        <begin position="158"/>
        <end position="185"/>
    </location>
</feature>
<feature type="compositionally biased region" description="Polar residues" evidence="2">
    <location>
        <begin position="42"/>
        <end position="57"/>
    </location>
</feature>
<keyword evidence="5" id="KW-1185">Reference proteome</keyword>
<feature type="compositionally biased region" description="Basic and acidic residues" evidence="2">
    <location>
        <begin position="193"/>
        <end position="203"/>
    </location>
</feature>
<organism evidence="4 5">
    <name type="scientific">Pachysolen tannophilus NRRL Y-2460</name>
    <dbReference type="NCBI Taxonomy" id="669874"/>
    <lineage>
        <taxon>Eukaryota</taxon>
        <taxon>Fungi</taxon>
        <taxon>Dikarya</taxon>
        <taxon>Ascomycota</taxon>
        <taxon>Saccharomycotina</taxon>
        <taxon>Pichiomycetes</taxon>
        <taxon>Pachysolenaceae</taxon>
        <taxon>Pachysolen</taxon>
    </lineage>
</organism>
<feature type="domain" description="Zn(2)-C6 fungal-type" evidence="3">
    <location>
        <begin position="230"/>
        <end position="258"/>
    </location>
</feature>
<evidence type="ECO:0000313" key="5">
    <source>
        <dbReference type="Proteomes" id="UP000094236"/>
    </source>
</evidence>
<feature type="compositionally biased region" description="Basic and acidic residues" evidence="2">
    <location>
        <begin position="58"/>
        <end position="72"/>
    </location>
</feature>
<dbReference type="AlphaFoldDB" id="A0A1E4U1R0"/>
<gene>
    <name evidence="4" type="ORF">PACTADRAFT_430</name>
</gene>
<evidence type="ECO:0000259" key="3">
    <source>
        <dbReference type="PROSITE" id="PS50048"/>
    </source>
</evidence>
<keyword evidence="1" id="KW-0539">Nucleus</keyword>
<dbReference type="EMBL" id="KV454011">
    <property type="protein sequence ID" value="ODV97940.1"/>
    <property type="molecule type" value="Genomic_DNA"/>
</dbReference>
<dbReference type="GO" id="GO:0000981">
    <property type="term" value="F:DNA-binding transcription factor activity, RNA polymerase II-specific"/>
    <property type="evidence" value="ECO:0007669"/>
    <property type="project" value="InterPro"/>
</dbReference>
<dbReference type="Gene3D" id="4.10.240.10">
    <property type="entry name" value="Zn(2)-C6 fungal-type DNA-binding domain"/>
    <property type="match status" value="1"/>
</dbReference>
<feature type="compositionally biased region" description="Basic residues" evidence="2">
    <location>
        <begin position="204"/>
        <end position="213"/>
    </location>
</feature>
<reference evidence="5" key="1">
    <citation type="submission" date="2016-05" db="EMBL/GenBank/DDBJ databases">
        <title>Comparative genomics of biotechnologically important yeasts.</title>
        <authorList>
            <consortium name="DOE Joint Genome Institute"/>
            <person name="Riley R."/>
            <person name="Haridas S."/>
            <person name="Wolfe K.H."/>
            <person name="Lopes M.R."/>
            <person name="Hittinger C.T."/>
            <person name="Goker M."/>
            <person name="Salamov A."/>
            <person name="Wisecaver J."/>
            <person name="Long T.M."/>
            <person name="Aerts A.L."/>
            <person name="Barry K."/>
            <person name="Choi C."/>
            <person name="Clum A."/>
            <person name="Coughlan A.Y."/>
            <person name="Deshpande S."/>
            <person name="Douglass A.P."/>
            <person name="Hanson S.J."/>
            <person name="Klenk H.-P."/>
            <person name="Labutti K."/>
            <person name="Lapidus A."/>
            <person name="Lindquist E."/>
            <person name="Lipzen A."/>
            <person name="Meier-Kolthoff J.P."/>
            <person name="Ohm R.A."/>
            <person name="Otillar R.P."/>
            <person name="Pangilinan J."/>
            <person name="Peng Y."/>
            <person name="Rokas A."/>
            <person name="Rosa C.A."/>
            <person name="Scheuner C."/>
            <person name="Sibirny A.A."/>
            <person name="Slot J.C."/>
            <person name="Stielow J.B."/>
            <person name="Sun H."/>
            <person name="Kurtzman C.P."/>
            <person name="Blackwell M."/>
            <person name="Grigoriev I.V."/>
            <person name="Jeffries T.W."/>
        </authorList>
    </citation>
    <scope>NUCLEOTIDE SEQUENCE [LARGE SCALE GENOMIC DNA]</scope>
    <source>
        <strain evidence="5">NRRL Y-2460</strain>
    </source>
</reference>
<evidence type="ECO:0000313" key="4">
    <source>
        <dbReference type="EMBL" id="ODV97940.1"/>
    </source>
</evidence>